<dbReference type="RefSeq" id="WP_090944191.1">
    <property type="nucleotide sequence ID" value="NZ_FOTS01000080.1"/>
</dbReference>
<dbReference type="EMBL" id="FOTS01000080">
    <property type="protein sequence ID" value="SFM33770.1"/>
    <property type="molecule type" value="Genomic_DNA"/>
</dbReference>
<reference evidence="3" key="1">
    <citation type="submission" date="2016-10" db="EMBL/GenBank/DDBJ databases">
        <authorList>
            <person name="Varghese N."/>
            <person name="Submissions S."/>
        </authorList>
    </citation>
    <scope>NUCLEOTIDE SEQUENCE [LARGE SCALE GENOMIC DNA]</scope>
    <source>
        <strain evidence="3">DSM 13327</strain>
    </source>
</reference>
<gene>
    <name evidence="2" type="ORF">SAMN04490355_10802</name>
</gene>
<dbReference type="AlphaFoldDB" id="A0A1I4Q281"/>
<dbReference type="Proteomes" id="UP000199520">
    <property type="component" value="Unassembled WGS sequence"/>
</dbReference>
<organism evidence="2 3">
    <name type="scientific">Pelosinus propionicus DSM 13327</name>
    <dbReference type="NCBI Taxonomy" id="1123291"/>
    <lineage>
        <taxon>Bacteria</taxon>
        <taxon>Bacillati</taxon>
        <taxon>Bacillota</taxon>
        <taxon>Negativicutes</taxon>
        <taxon>Selenomonadales</taxon>
        <taxon>Sporomusaceae</taxon>
        <taxon>Pelosinus</taxon>
    </lineage>
</organism>
<dbReference type="Pfam" id="PF04073">
    <property type="entry name" value="tRNA_edit"/>
    <property type="match status" value="1"/>
</dbReference>
<keyword evidence="3" id="KW-1185">Reference proteome</keyword>
<dbReference type="InterPro" id="IPR036754">
    <property type="entry name" value="YbaK/aa-tRNA-synt-asso_dom_sf"/>
</dbReference>
<dbReference type="GO" id="GO:0002161">
    <property type="term" value="F:aminoacyl-tRNA deacylase activity"/>
    <property type="evidence" value="ECO:0007669"/>
    <property type="project" value="InterPro"/>
</dbReference>
<dbReference type="Gene3D" id="3.90.960.10">
    <property type="entry name" value="YbaK/aminoacyl-tRNA synthetase-associated domain"/>
    <property type="match status" value="1"/>
</dbReference>
<dbReference type="STRING" id="1123291.SAMN04490355_10802"/>
<accession>A0A1I4Q281</accession>
<evidence type="ECO:0000313" key="2">
    <source>
        <dbReference type="EMBL" id="SFM33770.1"/>
    </source>
</evidence>
<name>A0A1I4Q281_9FIRM</name>
<sequence length="151" mass="16951">MDIVKNILETSHFAHEFIYHNQPLLTAQEGADYFKIDTGQTAPTLIIKTDIDFFALVISGSSRRVKLQDLSFLLGCKKIRMANREEVKERTGFDAGNLPMIGIPLPHILDKQLFSYPCIYGGSGQLNRTLKITPLALQQLNTVIAITTVFR</sequence>
<dbReference type="OrthoDB" id="1099907at2"/>
<evidence type="ECO:0000259" key="1">
    <source>
        <dbReference type="Pfam" id="PF04073"/>
    </source>
</evidence>
<protein>
    <submittedName>
        <fullName evidence="2">Cys-tRNA(Pro) deacylase, prolyl-tRNA editing enzyme YbaK/EbsC</fullName>
    </submittedName>
</protein>
<feature type="domain" description="YbaK/aminoacyl-tRNA synthetase-associated" evidence="1">
    <location>
        <begin position="23"/>
        <end position="139"/>
    </location>
</feature>
<dbReference type="CDD" id="cd04332">
    <property type="entry name" value="YbaK_like"/>
    <property type="match status" value="1"/>
</dbReference>
<dbReference type="InterPro" id="IPR007214">
    <property type="entry name" value="YbaK/aa-tRNA-synth-assoc-dom"/>
</dbReference>
<dbReference type="SUPFAM" id="SSF55826">
    <property type="entry name" value="YbaK/ProRS associated domain"/>
    <property type="match status" value="1"/>
</dbReference>
<proteinExistence type="predicted"/>
<evidence type="ECO:0000313" key="3">
    <source>
        <dbReference type="Proteomes" id="UP000199520"/>
    </source>
</evidence>